<evidence type="ECO:0000256" key="6">
    <source>
        <dbReference type="ARBA" id="ARBA00022840"/>
    </source>
</evidence>
<evidence type="ECO:0000256" key="5">
    <source>
        <dbReference type="ARBA" id="ARBA00022777"/>
    </source>
</evidence>
<evidence type="ECO:0000256" key="3">
    <source>
        <dbReference type="ARBA" id="ARBA00022679"/>
    </source>
</evidence>
<dbReference type="EMBL" id="CP030150">
    <property type="protein sequence ID" value="AWX73537.1"/>
    <property type="molecule type" value="Genomic_DNA"/>
</dbReference>
<feature type="transmembrane region" description="Helical" evidence="8">
    <location>
        <begin position="12"/>
        <end position="33"/>
    </location>
</feature>
<dbReference type="CDD" id="cd16917">
    <property type="entry name" value="HATPase_UhpB-NarQ-NarX-like"/>
    <property type="match status" value="1"/>
</dbReference>
<keyword evidence="5 10" id="KW-0418">Kinase</keyword>
<dbReference type="GO" id="GO:0004673">
    <property type="term" value="F:protein histidine kinase activity"/>
    <property type="evidence" value="ECO:0007669"/>
    <property type="project" value="UniProtKB-EC"/>
</dbReference>
<dbReference type="AlphaFoldDB" id="A0ABC8DCH6"/>
<dbReference type="PANTHER" id="PTHR24421:SF60">
    <property type="entry name" value="SENSOR HISTIDINE KINASE COMP"/>
    <property type="match status" value="1"/>
</dbReference>
<dbReference type="InterPro" id="IPR036890">
    <property type="entry name" value="HATPase_C_sf"/>
</dbReference>
<evidence type="ECO:0000256" key="2">
    <source>
        <dbReference type="ARBA" id="ARBA00012438"/>
    </source>
</evidence>
<keyword evidence="6" id="KW-0067">ATP-binding</keyword>
<dbReference type="InterPro" id="IPR003594">
    <property type="entry name" value="HATPase_dom"/>
</dbReference>
<proteinExistence type="predicted"/>
<feature type="transmembrane region" description="Helical" evidence="8">
    <location>
        <begin position="113"/>
        <end position="137"/>
    </location>
</feature>
<sequence>MKKLIKPFTISIIILSVIYVCYVAFININGIIVGTKIVENKHKVLEVAEMSKTSYGKFVGLKQGDMIVKINNKKPSLKYLKGDTLYHVKSLDIKRNGQQIHLDDFDIVNLNGYYSYFLFVLPLVFYFLSLICIFYIVKVSQTRKSIAGYVLILFLLDISIAYMSAGGPSRGHEFNRYINLFTFIASPIFYLQFIQEYFKELGKKFANRLISFLYIIPIINLLNEPFRHIYSYDFTTNLNLVSFFFVTLYAFISVFYHLYKFKYSEHAYILKILILTNTLSFLPFLLFYVIPIILTGSYILDALAAASLLVLIPLGLVYQFVANKIFDIEFILGRMRYYGLLALVPALFIVGISAWFESIDIQMNPAQQTVFFFIMIFVIFYFKEVMDYKFRLKRFSEKFNYQDSIFKYTQLIRSITSLKQMFKELKKTILDVLLVSKAYVFEVTSEGDILYHDKRDNEPDWEMYSKEFKKVTSEIGKIIELNRGFLIKIGERGGSSYVLLCLSSINTPRLTRDEISWLKTLSFYTSVSMENVIQIEELMNHLQDLKQQGSNPVWLKKLMFTIEEKQRSDLARDLHDSVLQDLISLKRQCELFLADFKKEEPCQLEVQDKLHQMNEQMSDVILMTRETCHELRPQLLYDLGLVKAVSKLAAQQQERAPFHIRLNTGRFTAALDLDTQLNLYRIIQEFLSNAMKHSQANEVLIMLISIQNKVILHYEDDGVGCNQEEGGGQSMSMGLSGIKERVRALDGRMKIDTSEGNGFKVDIEMEL</sequence>
<dbReference type="Pfam" id="PF07730">
    <property type="entry name" value="HisKA_3"/>
    <property type="match status" value="1"/>
</dbReference>
<feature type="transmembrane region" description="Helical" evidence="8">
    <location>
        <begin position="268"/>
        <end position="290"/>
    </location>
</feature>
<protein>
    <recommendedName>
        <fullName evidence="2">histidine kinase</fullName>
        <ecNumber evidence="2">2.7.13.3</ecNumber>
    </recommendedName>
</protein>
<dbReference type="Pfam" id="PF02518">
    <property type="entry name" value="HATPase_c"/>
    <property type="match status" value="1"/>
</dbReference>
<reference evidence="10 11" key="1">
    <citation type="submission" date="2018-06" db="EMBL/GenBank/DDBJ databases">
        <title>Complete Genome Sequence of Bacillus velezensis DSYZ, a Plant Growth-Promoting Rhizobacterium with Antifungal Activity.</title>
        <authorList>
            <person name="Du B."/>
            <person name="Ding Y."/>
            <person name="Liu K."/>
            <person name="Yao L."/>
            <person name="Wang C."/>
            <person name="Li H."/>
            <person name="Liu H."/>
        </authorList>
    </citation>
    <scope>NUCLEOTIDE SEQUENCE [LARGE SCALE GENOMIC DNA]</scope>
    <source>
        <strain evidence="10 11">DSYZ</strain>
    </source>
</reference>
<evidence type="ECO:0000256" key="4">
    <source>
        <dbReference type="ARBA" id="ARBA00022741"/>
    </source>
</evidence>
<name>A0ABC8DCH6_BACVE</name>
<feature type="transmembrane region" description="Helical" evidence="8">
    <location>
        <begin position="205"/>
        <end position="222"/>
    </location>
</feature>
<dbReference type="PROSITE" id="PS50109">
    <property type="entry name" value="HIS_KIN"/>
    <property type="match status" value="1"/>
</dbReference>
<accession>A0ABC8DCH6</accession>
<dbReference type="PANTHER" id="PTHR24421">
    <property type="entry name" value="NITRATE/NITRITE SENSOR PROTEIN NARX-RELATED"/>
    <property type="match status" value="1"/>
</dbReference>
<evidence type="ECO:0000256" key="7">
    <source>
        <dbReference type="ARBA" id="ARBA00023012"/>
    </source>
</evidence>
<dbReference type="Proteomes" id="UP000250069">
    <property type="component" value="Chromosome"/>
</dbReference>
<keyword evidence="4" id="KW-0547">Nucleotide-binding</keyword>
<keyword evidence="3" id="KW-0808">Transferase</keyword>
<evidence type="ECO:0000313" key="11">
    <source>
        <dbReference type="Proteomes" id="UP000250069"/>
    </source>
</evidence>
<feature type="domain" description="Histidine kinase" evidence="9">
    <location>
        <begin position="679"/>
        <end position="767"/>
    </location>
</feature>
<evidence type="ECO:0000259" key="9">
    <source>
        <dbReference type="PROSITE" id="PS50109"/>
    </source>
</evidence>
<feature type="transmembrane region" description="Helical" evidence="8">
    <location>
        <begin position="146"/>
        <end position="165"/>
    </location>
</feature>
<dbReference type="RefSeq" id="WP_040238945.1">
    <property type="nucleotide sequence ID" value="NZ_CP015443.1"/>
</dbReference>
<dbReference type="InterPro" id="IPR011712">
    <property type="entry name" value="Sig_transdc_His_kin_sub3_dim/P"/>
</dbReference>
<evidence type="ECO:0000313" key="10">
    <source>
        <dbReference type="EMBL" id="AWX73537.1"/>
    </source>
</evidence>
<dbReference type="Gene3D" id="1.20.5.1930">
    <property type="match status" value="1"/>
</dbReference>
<keyword evidence="7" id="KW-0902">Two-component regulatory system</keyword>
<feature type="transmembrane region" description="Helical" evidence="8">
    <location>
        <begin position="337"/>
        <end position="356"/>
    </location>
</feature>
<gene>
    <name evidence="10" type="ORF">BVDSYZ_16575</name>
</gene>
<dbReference type="GO" id="GO:0005524">
    <property type="term" value="F:ATP binding"/>
    <property type="evidence" value="ECO:0007669"/>
    <property type="project" value="UniProtKB-KW"/>
</dbReference>
<dbReference type="SUPFAM" id="SSF55874">
    <property type="entry name" value="ATPase domain of HSP90 chaperone/DNA topoisomerase II/histidine kinase"/>
    <property type="match status" value="1"/>
</dbReference>
<keyword evidence="8" id="KW-0472">Membrane</keyword>
<comment type="catalytic activity">
    <reaction evidence="1">
        <text>ATP + protein L-histidine = ADP + protein N-phospho-L-histidine.</text>
        <dbReference type="EC" id="2.7.13.3"/>
    </reaction>
</comment>
<dbReference type="InterPro" id="IPR005467">
    <property type="entry name" value="His_kinase_dom"/>
</dbReference>
<organism evidence="10 11">
    <name type="scientific">Bacillus velezensis</name>
    <dbReference type="NCBI Taxonomy" id="492670"/>
    <lineage>
        <taxon>Bacteria</taxon>
        <taxon>Bacillati</taxon>
        <taxon>Bacillota</taxon>
        <taxon>Bacilli</taxon>
        <taxon>Bacillales</taxon>
        <taxon>Bacillaceae</taxon>
        <taxon>Bacillus</taxon>
        <taxon>Bacillus amyloliquefaciens group</taxon>
    </lineage>
</organism>
<dbReference type="EC" id="2.7.13.3" evidence="2"/>
<keyword evidence="8" id="KW-1133">Transmembrane helix</keyword>
<dbReference type="SMART" id="SM00387">
    <property type="entry name" value="HATPase_c"/>
    <property type="match status" value="1"/>
</dbReference>
<evidence type="ECO:0000256" key="1">
    <source>
        <dbReference type="ARBA" id="ARBA00000085"/>
    </source>
</evidence>
<feature type="transmembrane region" description="Helical" evidence="8">
    <location>
        <begin position="234"/>
        <end position="256"/>
    </location>
</feature>
<keyword evidence="8" id="KW-0812">Transmembrane</keyword>
<dbReference type="GO" id="GO:0000160">
    <property type="term" value="P:phosphorelay signal transduction system"/>
    <property type="evidence" value="ECO:0007669"/>
    <property type="project" value="UniProtKB-KW"/>
</dbReference>
<dbReference type="Gene3D" id="3.30.565.10">
    <property type="entry name" value="Histidine kinase-like ATPase, C-terminal domain"/>
    <property type="match status" value="1"/>
</dbReference>
<dbReference type="InterPro" id="IPR050482">
    <property type="entry name" value="Sensor_HK_TwoCompSys"/>
</dbReference>
<evidence type="ECO:0000256" key="8">
    <source>
        <dbReference type="SAM" id="Phobius"/>
    </source>
</evidence>
<feature type="transmembrane region" description="Helical" evidence="8">
    <location>
        <begin position="296"/>
        <end position="317"/>
    </location>
</feature>
<feature type="transmembrane region" description="Helical" evidence="8">
    <location>
        <begin position="177"/>
        <end position="193"/>
    </location>
</feature>
<feature type="transmembrane region" description="Helical" evidence="8">
    <location>
        <begin position="368"/>
        <end position="386"/>
    </location>
</feature>